<keyword evidence="8" id="KW-1185">Reference proteome</keyword>
<accession>A0A0S4JA64</accession>
<dbReference type="InterPro" id="IPR050995">
    <property type="entry name" value="WD-F-box_domain-protein"/>
</dbReference>
<evidence type="ECO:0000256" key="3">
    <source>
        <dbReference type="ARBA" id="ARBA00022980"/>
    </source>
</evidence>
<keyword evidence="3" id="KW-0689">Ribosomal protein</keyword>
<dbReference type="SMART" id="SM00320">
    <property type="entry name" value="WD40"/>
    <property type="match status" value="7"/>
</dbReference>
<evidence type="ECO:0000313" key="7">
    <source>
        <dbReference type="EMBL" id="CUG88447.1"/>
    </source>
</evidence>
<feature type="region of interest" description="Disordered" evidence="6">
    <location>
        <begin position="223"/>
        <end position="249"/>
    </location>
</feature>
<dbReference type="PROSITE" id="PS00678">
    <property type="entry name" value="WD_REPEATS_1"/>
    <property type="match status" value="3"/>
</dbReference>
<evidence type="ECO:0000256" key="4">
    <source>
        <dbReference type="ARBA" id="ARBA00023274"/>
    </source>
</evidence>
<dbReference type="GO" id="GO:1990904">
    <property type="term" value="C:ribonucleoprotein complex"/>
    <property type="evidence" value="ECO:0007669"/>
    <property type="project" value="UniProtKB-KW"/>
</dbReference>
<dbReference type="Proteomes" id="UP000051952">
    <property type="component" value="Unassembled WGS sequence"/>
</dbReference>
<evidence type="ECO:0000256" key="2">
    <source>
        <dbReference type="ARBA" id="ARBA00022737"/>
    </source>
</evidence>
<feature type="repeat" description="WD" evidence="5">
    <location>
        <begin position="559"/>
        <end position="592"/>
    </location>
</feature>
<sequence length="592" mass="65467">MAATMDETMTEDFNYEEVTVDGDEGILHDDPTVLGDEDENFEMLLRSVQAQQDREAPPPVRADLTRLPEVVDDFIRNFFVKHNMPLSLETFELEWYERFGANPDEDAQAVPEVYLENTRLHDQVKALAEELQKHKDISNKSLAMWESVKKERDFHRMSHNRVMQEKGKLSRDLKRLQTHAQAIEPTLTELRQKYEGGQKDKMLLRMERDKLQARISALEEQLREAEGKDGNAAAGGAKPVPTKPQKPGAAATNVVKAGVKGAASSTAALEATLGPVTRWPADERPNPNLNQVIRAPSNIAAWNCRANFKAHTMTVTRAAIHPKKQVVATSSDDGTWRLMSLPHGELIMSGEGHKDWVAGIAMHPKGTMVATASGDKTVKLWDFATNSCKSTLKAHTEGVWCVEFQETGDLLASGSVDKTARVWDVELAKCKQSLRGHVDSVNSITWQPYTNILCTGSGDKTVSLWDVRANFCVQTFYGHHSAVTGVSMYHKGDTIASCDGEGNVIVWDVRMIEQRHAFACGPHPANSVSFDRSGTLLAVASDDTTIKVISLLDEKISVLRGHEDAVQCAVFDPATNGFLVSCGTDATVRYWS</sequence>
<dbReference type="Pfam" id="PF00400">
    <property type="entry name" value="WD40"/>
    <property type="match status" value="7"/>
</dbReference>
<dbReference type="EMBL" id="CYKH01001645">
    <property type="protein sequence ID" value="CUG88447.1"/>
    <property type="molecule type" value="Genomic_DNA"/>
</dbReference>
<dbReference type="CDD" id="cd00200">
    <property type="entry name" value="WD40"/>
    <property type="match status" value="1"/>
</dbReference>
<dbReference type="InterPro" id="IPR020472">
    <property type="entry name" value="WD40_PAC1"/>
</dbReference>
<evidence type="ECO:0000256" key="5">
    <source>
        <dbReference type="PROSITE-ProRule" id="PRU00221"/>
    </source>
</evidence>
<dbReference type="AlphaFoldDB" id="A0A0S4JA64"/>
<feature type="repeat" description="WD" evidence="5">
    <location>
        <begin position="308"/>
        <end position="349"/>
    </location>
</feature>
<feature type="repeat" description="WD" evidence="5">
    <location>
        <begin position="350"/>
        <end position="391"/>
    </location>
</feature>
<keyword evidence="2" id="KW-0677">Repeat</keyword>
<dbReference type="Gene3D" id="2.130.10.10">
    <property type="entry name" value="YVTN repeat-like/Quinoprotein amine dehydrogenase"/>
    <property type="match status" value="3"/>
</dbReference>
<dbReference type="PANTHER" id="PTHR14604:SF3">
    <property type="entry name" value="SPERM-ASSOCIATED ANTIGEN 16 PROTEIN"/>
    <property type="match status" value="1"/>
</dbReference>
<protein>
    <submittedName>
        <fullName evidence="7">WD40 repeat-containing protein, putative</fullName>
    </submittedName>
</protein>
<dbReference type="PROSITE" id="PS50294">
    <property type="entry name" value="WD_REPEATS_REGION"/>
    <property type="match status" value="5"/>
</dbReference>
<evidence type="ECO:0000313" key="8">
    <source>
        <dbReference type="Proteomes" id="UP000051952"/>
    </source>
</evidence>
<dbReference type="InterPro" id="IPR001680">
    <property type="entry name" value="WD40_rpt"/>
</dbReference>
<dbReference type="PROSITE" id="PS50082">
    <property type="entry name" value="WD_REPEATS_2"/>
    <property type="match status" value="6"/>
</dbReference>
<dbReference type="OrthoDB" id="538223at2759"/>
<reference evidence="8" key="1">
    <citation type="submission" date="2015-09" db="EMBL/GenBank/DDBJ databases">
        <authorList>
            <consortium name="Pathogen Informatics"/>
        </authorList>
    </citation>
    <scope>NUCLEOTIDE SEQUENCE [LARGE SCALE GENOMIC DNA]</scope>
    <source>
        <strain evidence="8">Lake Konstanz</strain>
    </source>
</reference>
<feature type="repeat" description="WD" evidence="5">
    <location>
        <begin position="476"/>
        <end position="517"/>
    </location>
</feature>
<gene>
    <name evidence="7" type="ORF">BSAL_15455</name>
</gene>
<dbReference type="FunFam" id="2.130.10.10:FF:000462">
    <property type="entry name" value="Katanin p80 WD40 repeat-containing subunit B1"/>
    <property type="match status" value="1"/>
</dbReference>
<dbReference type="OMA" id="VSDDETW"/>
<feature type="region of interest" description="Disordered" evidence="6">
    <location>
        <begin position="1"/>
        <end position="29"/>
    </location>
</feature>
<evidence type="ECO:0000256" key="6">
    <source>
        <dbReference type="SAM" id="MobiDB-lite"/>
    </source>
</evidence>
<dbReference type="GO" id="GO:0005840">
    <property type="term" value="C:ribosome"/>
    <property type="evidence" value="ECO:0007669"/>
    <property type="project" value="UniProtKB-KW"/>
</dbReference>
<feature type="compositionally biased region" description="Acidic residues" evidence="6">
    <location>
        <begin position="8"/>
        <end position="24"/>
    </location>
</feature>
<keyword evidence="1 5" id="KW-0853">WD repeat</keyword>
<organism evidence="7 8">
    <name type="scientific">Bodo saltans</name>
    <name type="common">Flagellated protozoan</name>
    <dbReference type="NCBI Taxonomy" id="75058"/>
    <lineage>
        <taxon>Eukaryota</taxon>
        <taxon>Discoba</taxon>
        <taxon>Euglenozoa</taxon>
        <taxon>Kinetoplastea</taxon>
        <taxon>Metakinetoplastina</taxon>
        <taxon>Eubodonida</taxon>
        <taxon>Bodonidae</taxon>
        <taxon>Bodo</taxon>
    </lineage>
</organism>
<feature type="repeat" description="WD" evidence="5">
    <location>
        <begin position="392"/>
        <end position="433"/>
    </location>
</feature>
<feature type="repeat" description="WD" evidence="5">
    <location>
        <begin position="434"/>
        <end position="475"/>
    </location>
</feature>
<dbReference type="InterPro" id="IPR036322">
    <property type="entry name" value="WD40_repeat_dom_sf"/>
</dbReference>
<proteinExistence type="predicted"/>
<dbReference type="PANTHER" id="PTHR14604">
    <property type="entry name" value="WD40 REPEAT PF20"/>
    <property type="match status" value="1"/>
</dbReference>
<dbReference type="VEuPathDB" id="TriTrypDB:BSAL_15455"/>
<name>A0A0S4JA64_BODSA</name>
<evidence type="ECO:0000256" key="1">
    <source>
        <dbReference type="ARBA" id="ARBA00022574"/>
    </source>
</evidence>
<dbReference type="InterPro" id="IPR019775">
    <property type="entry name" value="WD40_repeat_CS"/>
</dbReference>
<dbReference type="SUPFAM" id="SSF50978">
    <property type="entry name" value="WD40 repeat-like"/>
    <property type="match status" value="1"/>
</dbReference>
<dbReference type="InterPro" id="IPR015943">
    <property type="entry name" value="WD40/YVTN_repeat-like_dom_sf"/>
</dbReference>
<dbReference type="PRINTS" id="PR00320">
    <property type="entry name" value="GPROTEINBRPT"/>
</dbReference>
<keyword evidence="4" id="KW-0687">Ribonucleoprotein</keyword>